<keyword evidence="4" id="KW-1185">Reference proteome</keyword>
<keyword evidence="1" id="KW-0732">Signal</keyword>
<comment type="caution">
    <text evidence="3">The sequence shown here is derived from an EMBL/GenBank/DDBJ whole genome shotgun (WGS) entry which is preliminary data.</text>
</comment>
<dbReference type="Pfam" id="PF09832">
    <property type="entry name" value="DUF2059"/>
    <property type="match status" value="1"/>
</dbReference>
<dbReference type="InterPro" id="IPR018637">
    <property type="entry name" value="DUF2059"/>
</dbReference>
<feature type="signal peptide" evidence="1">
    <location>
        <begin position="1"/>
        <end position="19"/>
    </location>
</feature>
<evidence type="ECO:0000313" key="4">
    <source>
        <dbReference type="Proteomes" id="UP001236258"/>
    </source>
</evidence>
<dbReference type="RefSeq" id="WP_305944903.1">
    <property type="nucleotide sequence ID" value="NZ_JAUZVY010000002.1"/>
</dbReference>
<feature type="chain" id="PRO_5046786761" evidence="1">
    <location>
        <begin position="20"/>
        <end position="144"/>
    </location>
</feature>
<reference evidence="3 4" key="1">
    <citation type="submission" date="2023-08" db="EMBL/GenBank/DDBJ databases">
        <authorList>
            <person name="Joshi A."/>
            <person name="Thite S."/>
        </authorList>
    </citation>
    <scope>NUCLEOTIDE SEQUENCE [LARGE SCALE GENOMIC DNA]</scope>
    <source>
        <strain evidence="3 4">1E1</strain>
    </source>
</reference>
<name>A0ABT9GPC0_9GAMM</name>
<accession>A0ABT9GPC0</accession>
<evidence type="ECO:0000259" key="2">
    <source>
        <dbReference type="Pfam" id="PF09832"/>
    </source>
</evidence>
<evidence type="ECO:0000313" key="3">
    <source>
        <dbReference type="EMBL" id="MDP4528796.1"/>
    </source>
</evidence>
<sequence>MLKKSLLLAALLCCAPLKAEPVYQLLDVMGGKEQMSQMQEQMVQMMAGSNPVLAQYEAVLAEWTRTYMTWEQMREPMAALYNKHFSKDEIEQLVEFYQSPVGAKSVNLMPQLFAEGAQIGMELAQRHQPELLQMLQEAGLDLGN</sequence>
<gene>
    <name evidence="3" type="ORF">Q3O59_07085</name>
</gene>
<organism evidence="3 4">
    <name type="scientific">Alkalimonas delamerensis</name>
    <dbReference type="NCBI Taxonomy" id="265981"/>
    <lineage>
        <taxon>Bacteria</taxon>
        <taxon>Pseudomonadati</taxon>
        <taxon>Pseudomonadota</taxon>
        <taxon>Gammaproteobacteria</taxon>
        <taxon>Alkalimonas</taxon>
    </lineage>
</organism>
<dbReference type="EMBL" id="JAUZVY010000002">
    <property type="protein sequence ID" value="MDP4528796.1"/>
    <property type="molecule type" value="Genomic_DNA"/>
</dbReference>
<proteinExistence type="predicted"/>
<feature type="domain" description="DUF2059" evidence="2">
    <location>
        <begin position="71"/>
        <end position="130"/>
    </location>
</feature>
<evidence type="ECO:0000256" key="1">
    <source>
        <dbReference type="SAM" id="SignalP"/>
    </source>
</evidence>
<dbReference type="Proteomes" id="UP001236258">
    <property type="component" value="Unassembled WGS sequence"/>
</dbReference>
<protein>
    <submittedName>
        <fullName evidence="3">DUF2059 domain-containing protein</fullName>
    </submittedName>
</protein>